<feature type="domain" description="Nudix hydrolase" evidence="7">
    <location>
        <begin position="27"/>
        <end position="160"/>
    </location>
</feature>
<evidence type="ECO:0000313" key="9">
    <source>
        <dbReference type="Proteomes" id="UP000473648"/>
    </source>
</evidence>
<dbReference type="CDD" id="cd03426">
    <property type="entry name" value="NUDIX_CoAse_Nudt7"/>
    <property type="match status" value="1"/>
</dbReference>
<dbReference type="SUPFAM" id="SSF55811">
    <property type="entry name" value="Nudix"/>
    <property type="match status" value="1"/>
</dbReference>
<evidence type="ECO:0000256" key="1">
    <source>
        <dbReference type="ARBA" id="ARBA00001936"/>
    </source>
</evidence>
<protein>
    <submittedName>
        <fullName evidence="8">CoA pyrophosphatase</fullName>
    </submittedName>
</protein>
<evidence type="ECO:0000256" key="5">
    <source>
        <dbReference type="ARBA" id="ARBA00022842"/>
    </source>
</evidence>
<evidence type="ECO:0000256" key="6">
    <source>
        <dbReference type="ARBA" id="ARBA00023211"/>
    </source>
</evidence>
<sequence length="217" mass="24787">MQQDKMIEAMRQRWGERTPGYLPRLKGKSKAVLIPLIQTEKGLEVVYEIRATTLRTQPGEVSFPGGGIEAGETPEQAAVRETCEELLMTPENVEILAPMDGENAPTGAPLWPFVGKLSHYKGTYSKDEVGEIFTVPLSWLLEQEPEMHMTTLVTQPDPGFPYELIPRGEHYSFRKKKHPIYFYQYQIAQDRDPIVIWGLTAQVTWSWIQKLKKEIIA</sequence>
<dbReference type="Proteomes" id="UP000473648">
    <property type="component" value="Unassembled WGS sequence"/>
</dbReference>
<dbReference type="PROSITE" id="PS51462">
    <property type="entry name" value="NUDIX"/>
    <property type="match status" value="1"/>
</dbReference>
<name>A0A6L5GS75_9FIRM</name>
<comment type="cofactor">
    <cofactor evidence="2">
        <name>Mg(2+)</name>
        <dbReference type="ChEBI" id="CHEBI:18420"/>
    </cofactor>
</comment>
<keyword evidence="4" id="KW-0378">Hydrolase</keyword>
<evidence type="ECO:0000256" key="3">
    <source>
        <dbReference type="ARBA" id="ARBA00022723"/>
    </source>
</evidence>
<dbReference type="InterPro" id="IPR015797">
    <property type="entry name" value="NUDIX_hydrolase-like_dom_sf"/>
</dbReference>
<dbReference type="AlphaFoldDB" id="A0A6L5GS75"/>
<organism evidence="8 9">
    <name type="scientific">Candidatus Pseudoramibacter fermentans</name>
    <dbReference type="NCBI Taxonomy" id="2594427"/>
    <lineage>
        <taxon>Bacteria</taxon>
        <taxon>Bacillati</taxon>
        <taxon>Bacillota</taxon>
        <taxon>Clostridia</taxon>
        <taxon>Eubacteriales</taxon>
        <taxon>Eubacteriaceae</taxon>
        <taxon>Pseudoramibacter</taxon>
    </lineage>
</organism>
<comment type="caution">
    <text evidence="8">The sequence shown here is derived from an EMBL/GenBank/DDBJ whole genome shotgun (WGS) entry which is preliminary data.</text>
</comment>
<accession>A0A6L5GS75</accession>
<keyword evidence="3" id="KW-0479">Metal-binding</keyword>
<dbReference type="GO" id="GO:0046872">
    <property type="term" value="F:metal ion binding"/>
    <property type="evidence" value="ECO:0007669"/>
    <property type="project" value="UniProtKB-KW"/>
</dbReference>
<dbReference type="Gene3D" id="3.90.79.10">
    <property type="entry name" value="Nucleoside Triphosphate Pyrophosphohydrolase"/>
    <property type="match status" value="1"/>
</dbReference>
<comment type="cofactor">
    <cofactor evidence="1">
        <name>Mn(2+)</name>
        <dbReference type="ChEBI" id="CHEBI:29035"/>
    </cofactor>
</comment>
<evidence type="ECO:0000259" key="7">
    <source>
        <dbReference type="PROSITE" id="PS51462"/>
    </source>
</evidence>
<evidence type="ECO:0000313" key="8">
    <source>
        <dbReference type="EMBL" id="MQM72716.1"/>
    </source>
</evidence>
<gene>
    <name evidence="8" type="ORF">FRC53_04695</name>
</gene>
<dbReference type="Pfam" id="PF00293">
    <property type="entry name" value="NUDIX"/>
    <property type="match status" value="1"/>
</dbReference>
<evidence type="ECO:0000256" key="4">
    <source>
        <dbReference type="ARBA" id="ARBA00022801"/>
    </source>
</evidence>
<proteinExistence type="predicted"/>
<dbReference type="GO" id="GO:0010945">
    <property type="term" value="F:coenzyme A diphosphatase activity"/>
    <property type="evidence" value="ECO:0007669"/>
    <property type="project" value="InterPro"/>
</dbReference>
<dbReference type="InterPro" id="IPR045121">
    <property type="entry name" value="CoAse"/>
</dbReference>
<reference evidence="8" key="1">
    <citation type="journal article" date="2020" name="Appl. Environ. Microbiol.">
        <title>Medium-Chain Fatty Acid Synthesis by 'Candidatus Weimeria bifida' gen. nov., sp. nov., and 'Candidatus Pseudoramibacter fermentans' sp. nov.</title>
        <authorList>
            <person name="Scarborough M.J."/>
            <person name="Myers K.S."/>
            <person name="Donohue T.J."/>
            <person name="Noguera D.R."/>
        </authorList>
    </citation>
    <scope>NUCLEOTIDE SEQUENCE</scope>
    <source>
        <strain evidence="8">EUB1.1</strain>
    </source>
</reference>
<evidence type="ECO:0000256" key="2">
    <source>
        <dbReference type="ARBA" id="ARBA00001946"/>
    </source>
</evidence>
<keyword evidence="9" id="KW-1185">Reference proteome</keyword>
<dbReference type="PANTHER" id="PTHR12992">
    <property type="entry name" value="NUDIX HYDROLASE"/>
    <property type="match status" value="1"/>
</dbReference>
<dbReference type="PANTHER" id="PTHR12992:SF11">
    <property type="entry name" value="MITOCHONDRIAL COENZYME A DIPHOSPHATASE NUDT8"/>
    <property type="match status" value="1"/>
</dbReference>
<dbReference type="EMBL" id="VOGB01000004">
    <property type="protein sequence ID" value="MQM72716.1"/>
    <property type="molecule type" value="Genomic_DNA"/>
</dbReference>
<dbReference type="InterPro" id="IPR000086">
    <property type="entry name" value="NUDIX_hydrolase_dom"/>
</dbReference>
<keyword evidence="6" id="KW-0464">Manganese</keyword>
<keyword evidence="5" id="KW-0460">Magnesium</keyword>